<feature type="compositionally biased region" description="Acidic residues" evidence="6">
    <location>
        <begin position="396"/>
        <end position="410"/>
    </location>
</feature>
<feature type="transmembrane region" description="Helical" evidence="7">
    <location>
        <begin position="185"/>
        <end position="206"/>
    </location>
</feature>
<feature type="transmembrane region" description="Helical" evidence="7">
    <location>
        <begin position="309"/>
        <end position="330"/>
    </location>
</feature>
<dbReference type="PROSITE" id="PS50850">
    <property type="entry name" value="MFS"/>
    <property type="match status" value="1"/>
</dbReference>
<feature type="transmembrane region" description="Helical" evidence="7">
    <location>
        <begin position="218"/>
        <end position="236"/>
    </location>
</feature>
<dbReference type="InterPro" id="IPR020846">
    <property type="entry name" value="MFS_dom"/>
</dbReference>
<proteinExistence type="predicted"/>
<feature type="compositionally biased region" description="Low complexity" evidence="6">
    <location>
        <begin position="1"/>
        <end position="25"/>
    </location>
</feature>
<evidence type="ECO:0000313" key="9">
    <source>
        <dbReference type="EMBL" id="KAL1873984.1"/>
    </source>
</evidence>
<reference evidence="9 10" key="1">
    <citation type="journal article" date="2024" name="Commun. Biol.">
        <title>Comparative genomic analysis of thermophilic fungi reveals convergent evolutionary adaptations and gene losses.</title>
        <authorList>
            <person name="Steindorff A.S."/>
            <person name="Aguilar-Pontes M.V."/>
            <person name="Robinson A.J."/>
            <person name="Andreopoulos B."/>
            <person name="LaButti K."/>
            <person name="Kuo A."/>
            <person name="Mondo S."/>
            <person name="Riley R."/>
            <person name="Otillar R."/>
            <person name="Haridas S."/>
            <person name="Lipzen A."/>
            <person name="Grimwood J."/>
            <person name="Schmutz J."/>
            <person name="Clum A."/>
            <person name="Reid I.D."/>
            <person name="Moisan M.C."/>
            <person name="Butler G."/>
            <person name="Nguyen T.T.M."/>
            <person name="Dewar K."/>
            <person name="Conant G."/>
            <person name="Drula E."/>
            <person name="Henrissat B."/>
            <person name="Hansel C."/>
            <person name="Singer S."/>
            <person name="Hutchinson M.I."/>
            <person name="de Vries R.P."/>
            <person name="Natvig D.O."/>
            <person name="Powell A.J."/>
            <person name="Tsang A."/>
            <person name="Grigoriev I.V."/>
        </authorList>
    </citation>
    <scope>NUCLEOTIDE SEQUENCE [LARGE SCALE GENOMIC DNA]</scope>
    <source>
        <strain evidence="9 10">ATCC 24622</strain>
    </source>
</reference>
<evidence type="ECO:0000313" key="10">
    <source>
        <dbReference type="Proteomes" id="UP001586593"/>
    </source>
</evidence>
<keyword evidence="10" id="KW-1185">Reference proteome</keyword>
<dbReference type="EMBL" id="JAZHXJ010000113">
    <property type="protein sequence ID" value="KAL1873984.1"/>
    <property type="molecule type" value="Genomic_DNA"/>
</dbReference>
<feature type="compositionally biased region" description="Basic and acidic residues" evidence="6">
    <location>
        <begin position="429"/>
        <end position="442"/>
    </location>
</feature>
<organism evidence="9 10">
    <name type="scientific">Phialemonium thermophilum</name>
    <dbReference type="NCBI Taxonomy" id="223376"/>
    <lineage>
        <taxon>Eukaryota</taxon>
        <taxon>Fungi</taxon>
        <taxon>Dikarya</taxon>
        <taxon>Ascomycota</taxon>
        <taxon>Pezizomycotina</taxon>
        <taxon>Sordariomycetes</taxon>
        <taxon>Sordariomycetidae</taxon>
        <taxon>Cephalothecales</taxon>
        <taxon>Cephalothecaceae</taxon>
        <taxon>Phialemonium</taxon>
    </lineage>
</organism>
<feature type="transmembrane region" description="Helical" evidence="7">
    <location>
        <begin position="500"/>
        <end position="519"/>
    </location>
</feature>
<feature type="transmembrane region" description="Helical" evidence="7">
    <location>
        <begin position="275"/>
        <end position="297"/>
    </location>
</feature>
<feature type="region of interest" description="Disordered" evidence="6">
    <location>
        <begin position="674"/>
        <end position="713"/>
    </location>
</feature>
<feature type="transmembrane region" description="Helical" evidence="7">
    <location>
        <begin position="571"/>
        <end position="599"/>
    </location>
</feature>
<feature type="domain" description="Major facilitator superfamily (MFS) profile" evidence="8">
    <location>
        <begin position="147"/>
        <end position="672"/>
    </location>
</feature>
<keyword evidence="2" id="KW-0813">Transport</keyword>
<dbReference type="Proteomes" id="UP001586593">
    <property type="component" value="Unassembled WGS sequence"/>
</dbReference>
<dbReference type="SUPFAM" id="SSF103473">
    <property type="entry name" value="MFS general substrate transporter"/>
    <property type="match status" value="1"/>
</dbReference>
<feature type="transmembrane region" description="Helical" evidence="7">
    <location>
        <begin position="459"/>
        <end position="480"/>
    </location>
</feature>
<evidence type="ECO:0000256" key="7">
    <source>
        <dbReference type="SAM" id="Phobius"/>
    </source>
</evidence>
<feature type="transmembrane region" description="Helical" evidence="7">
    <location>
        <begin position="647"/>
        <end position="667"/>
    </location>
</feature>
<feature type="compositionally biased region" description="Polar residues" evidence="6">
    <location>
        <begin position="107"/>
        <end position="117"/>
    </location>
</feature>
<comment type="subcellular location">
    <subcellularLocation>
        <location evidence="1">Membrane</location>
        <topology evidence="1">Multi-pass membrane protein</topology>
    </subcellularLocation>
</comment>
<keyword evidence="5 7" id="KW-0472">Membrane</keyword>
<evidence type="ECO:0000256" key="4">
    <source>
        <dbReference type="ARBA" id="ARBA00022989"/>
    </source>
</evidence>
<feature type="compositionally biased region" description="Acidic residues" evidence="6">
    <location>
        <begin position="678"/>
        <end position="696"/>
    </location>
</feature>
<feature type="compositionally biased region" description="Polar residues" evidence="6">
    <location>
        <begin position="379"/>
        <end position="390"/>
    </location>
</feature>
<comment type="caution">
    <text evidence="9">The sequence shown here is derived from an EMBL/GenBank/DDBJ whole genome shotgun (WGS) entry which is preliminary data.</text>
</comment>
<accession>A0ABR3XDG9</accession>
<evidence type="ECO:0000256" key="2">
    <source>
        <dbReference type="ARBA" id="ARBA00022448"/>
    </source>
</evidence>
<gene>
    <name evidence="9" type="ORF">VTK73DRAFT_635</name>
</gene>
<name>A0ABR3XDG9_9PEZI</name>
<evidence type="ECO:0000256" key="6">
    <source>
        <dbReference type="SAM" id="MobiDB-lite"/>
    </source>
</evidence>
<dbReference type="PANTHER" id="PTHR23504">
    <property type="entry name" value="MAJOR FACILITATOR SUPERFAMILY DOMAIN-CONTAINING PROTEIN 10"/>
    <property type="match status" value="1"/>
</dbReference>
<dbReference type="InterPro" id="IPR001958">
    <property type="entry name" value="Tet-R_TetA/multi-R_MdtG-like"/>
</dbReference>
<keyword evidence="4 7" id="KW-1133">Transmembrane helix</keyword>
<dbReference type="InterPro" id="IPR011701">
    <property type="entry name" value="MFS"/>
</dbReference>
<dbReference type="PRINTS" id="PR01035">
    <property type="entry name" value="TCRTETA"/>
</dbReference>
<feature type="transmembrane region" description="Helical" evidence="7">
    <location>
        <begin position="531"/>
        <end position="551"/>
    </location>
</feature>
<protein>
    <recommendedName>
        <fullName evidence="8">Major facilitator superfamily (MFS) profile domain-containing protein</fullName>
    </recommendedName>
</protein>
<dbReference type="Gene3D" id="1.20.1250.20">
    <property type="entry name" value="MFS general substrate transporter like domains"/>
    <property type="match status" value="2"/>
</dbReference>
<feature type="region of interest" description="Disordered" evidence="6">
    <location>
        <begin position="372"/>
        <end position="451"/>
    </location>
</feature>
<evidence type="ECO:0000256" key="1">
    <source>
        <dbReference type="ARBA" id="ARBA00004141"/>
    </source>
</evidence>
<dbReference type="PANTHER" id="PTHR23504:SF39">
    <property type="entry name" value="TRANSPORTER, PUTATIVE (AFU_ORTHOLOGUE AFUA_6G03860)-RELATED"/>
    <property type="match status" value="1"/>
</dbReference>
<feature type="region of interest" description="Disordered" evidence="6">
    <location>
        <begin position="1"/>
        <end position="140"/>
    </location>
</feature>
<dbReference type="Pfam" id="PF07690">
    <property type="entry name" value="MFS_1"/>
    <property type="match status" value="1"/>
</dbReference>
<dbReference type="InterPro" id="IPR036259">
    <property type="entry name" value="MFS_trans_sf"/>
</dbReference>
<keyword evidence="3 7" id="KW-0812">Transmembrane</keyword>
<evidence type="ECO:0000256" key="3">
    <source>
        <dbReference type="ARBA" id="ARBA00022692"/>
    </source>
</evidence>
<sequence>MVHTSVAAAAASASSRSGPSMSRPSMRIRPRSSFHAGAPIPDLSSSYEYDRLSSHRRSGGRSGGGFGAGSARRESIPTYHTFPDPPPAPPRSTRKSRGSRGGSISPHNTSPASTDTADFTPPSPHHDDDDDDGRDQSHEETPLPWKQLSLMALLSVAEQTALNSISPYLPAMVASFDEIPDGEEGLYVGLLASGFALAQLTTNLLWGYLSDTVGRKPVMLLGTSLLAACFAFFGFARSFAQLLAVHAAMGLLNGNAAVVPTCLGELTDRSNQSRAFIWLPVMYSLGGITGPALGGLLVGSTSSSAYPFVAPNIVSAALLLASVIVLAIWFDETLDDADAKANRAGLGWVEKLFDFRGLRWLGRDRRRGKGRIGSWTARWPTSGSRSNGSVRGTGPDDSDDSNDGEDEDDEPTLRQGLLDSPSPHSNDTQSKDTAHSDAEDGKPTSPPPKSVFRELANRTTLAVLITYLFFQLSNISYNSLYPIFASAAPPTGRDLSPGTIGLSISLAGVATILFQVFAFQPLKARMGNLGTYRASLLGIAISMALMPWVCYADGRQQRQRGDGFVLGSGKAWLYSELGVVLIIKNICAVGGLSSVMLLITNSAPSHETLGTLNGVAQTLSAAGRSVGPFISGALFTLSTRVRPKGEALGWGIFAGIALLGWLGTYLIRGADLESGDWIGDDDDDDDDDDDGDEEEAEQGRERARDPPNSGGEV</sequence>
<evidence type="ECO:0000259" key="8">
    <source>
        <dbReference type="PROSITE" id="PS50850"/>
    </source>
</evidence>
<evidence type="ECO:0000256" key="5">
    <source>
        <dbReference type="ARBA" id="ARBA00023136"/>
    </source>
</evidence>